<accession>A0A0X3NI97</accession>
<protein>
    <recommendedName>
        <fullName evidence="8">Transmembrane protein 129</fullName>
    </recommendedName>
</protein>
<evidence type="ECO:0008006" key="8">
    <source>
        <dbReference type="Google" id="ProtNLM"/>
    </source>
</evidence>
<dbReference type="GO" id="GO:0016020">
    <property type="term" value="C:membrane"/>
    <property type="evidence" value="ECO:0007669"/>
    <property type="project" value="UniProtKB-SubCell"/>
</dbReference>
<dbReference type="Pfam" id="PF10272">
    <property type="entry name" value="Tmpp129"/>
    <property type="match status" value="1"/>
</dbReference>
<dbReference type="AlphaFoldDB" id="A0A0X3NI97"/>
<dbReference type="InterPro" id="IPR018801">
    <property type="entry name" value="TM129"/>
</dbReference>
<evidence type="ECO:0000256" key="4">
    <source>
        <dbReference type="ARBA" id="ARBA00022989"/>
    </source>
</evidence>
<organism evidence="7">
    <name type="scientific">Schistocephalus solidus</name>
    <name type="common">Tapeworm</name>
    <dbReference type="NCBI Taxonomy" id="70667"/>
    <lineage>
        <taxon>Eukaryota</taxon>
        <taxon>Metazoa</taxon>
        <taxon>Spiralia</taxon>
        <taxon>Lophotrochozoa</taxon>
        <taxon>Platyhelminthes</taxon>
        <taxon>Cestoda</taxon>
        <taxon>Eucestoda</taxon>
        <taxon>Diphyllobothriidea</taxon>
        <taxon>Diphyllobothriidae</taxon>
        <taxon>Schistocephalus</taxon>
    </lineage>
</organism>
<name>A0A0X3NI97_SCHSO</name>
<feature type="transmembrane region" description="Helical" evidence="6">
    <location>
        <begin position="58"/>
        <end position="80"/>
    </location>
</feature>
<gene>
    <name evidence="7" type="ORF">TR99323</name>
</gene>
<dbReference type="GO" id="GO:0005783">
    <property type="term" value="C:endoplasmic reticulum"/>
    <property type="evidence" value="ECO:0007669"/>
    <property type="project" value="TreeGrafter"/>
</dbReference>
<evidence type="ECO:0000256" key="2">
    <source>
        <dbReference type="ARBA" id="ARBA00007332"/>
    </source>
</evidence>
<feature type="transmembrane region" description="Helical" evidence="6">
    <location>
        <begin position="12"/>
        <end position="38"/>
    </location>
</feature>
<dbReference type="GO" id="GO:0061630">
    <property type="term" value="F:ubiquitin protein ligase activity"/>
    <property type="evidence" value="ECO:0007669"/>
    <property type="project" value="InterPro"/>
</dbReference>
<evidence type="ECO:0000256" key="6">
    <source>
        <dbReference type="SAM" id="Phobius"/>
    </source>
</evidence>
<dbReference type="PANTHER" id="PTHR31322:SF2">
    <property type="entry name" value="E3 UBIQUITIN-PROTEIN LIGASE TM129"/>
    <property type="match status" value="1"/>
</dbReference>
<keyword evidence="3 6" id="KW-0812">Transmembrane</keyword>
<dbReference type="EMBL" id="GEEE01023561">
    <property type="protein sequence ID" value="JAP39664.1"/>
    <property type="molecule type" value="Transcribed_RNA"/>
</dbReference>
<reference evidence="7" key="1">
    <citation type="submission" date="2016-01" db="EMBL/GenBank/DDBJ databases">
        <title>Reference transcriptome for the parasite Schistocephalus solidus: insights into the molecular evolution of parasitism.</title>
        <authorList>
            <person name="Hebert F.O."/>
            <person name="Grambauer S."/>
            <person name="Barber I."/>
            <person name="Landry C.R."/>
            <person name="Aubin-Horth N."/>
        </authorList>
    </citation>
    <scope>NUCLEOTIDE SEQUENCE</scope>
</reference>
<evidence type="ECO:0000313" key="7">
    <source>
        <dbReference type="EMBL" id="JAP39664.1"/>
    </source>
</evidence>
<keyword evidence="5 6" id="KW-0472">Membrane</keyword>
<dbReference type="PANTHER" id="PTHR31322">
    <property type="entry name" value="E3 UBIQUITIN-PROTEIN LIGASE TM129"/>
    <property type="match status" value="1"/>
</dbReference>
<comment type="similarity">
    <text evidence="2">Belongs to the TMEM129 family.</text>
</comment>
<dbReference type="GO" id="GO:0016567">
    <property type="term" value="P:protein ubiquitination"/>
    <property type="evidence" value="ECO:0007669"/>
    <property type="project" value="InterPro"/>
</dbReference>
<evidence type="ECO:0000256" key="3">
    <source>
        <dbReference type="ARBA" id="ARBA00022692"/>
    </source>
</evidence>
<sequence length="400" mass="44415">MLSGTDVVLTMSYALFAFGLIVPPDVLLASGLTLENLFHRWLGSEEISFVTYHLRRTIMVRLVAGFLPLGYFLFMMFFASTSLATYLLGGIGLSLSLALVIFTHVCTVWYARGTWEGHPTVRNLCEIVKRVQETPPTEGDPPELELLRSLSSWQSVASHIDAECRRLEKFTAYSGRGLISSWPGRRFLVTNSWILFSHASTFKPIFQFMGRLCAMVVDSQTLLDTQTTTMSGHPAGENLGTQTMATVRIVDSENGLCQLSVVIPVGDLEELRTYLQFPLIVAQGVVLEPTIVQQFLTAFLRLVAENPTVRPPADMELESCIGCMSQTVNACLRRNCVSAPEAHCGVCHCRPMWCASCLGRWFASRVTEAHKPTSEWLSCRVPCPTCRAAFCIRDVALLET</sequence>
<keyword evidence="4 6" id="KW-1133">Transmembrane helix</keyword>
<proteinExistence type="inferred from homology"/>
<evidence type="ECO:0000256" key="5">
    <source>
        <dbReference type="ARBA" id="ARBA00023136"/>
    </source>
</evidence>
<evidence type="ECO:0000256" key="1">
    <source>
        <dbReference type="ARBA" id="ARBA00004141"/>
    </source>
</evidence>
<feature type="transmembrane region" description="Helical" evidence="6">
    <location>
        <begin position="86"/>
        <end position="111"/>
    </location>
</feature>
<comment type="subcellular location">
    <subcellularLocation>
        <location evidence="1">Membrane</location>
        <topology evidence="1">Multi-pass membrane protein</topology>
    </subcellularLocation>
</comment>